<sequence length="115" mass="12696">MYSETDPQAANYNPAPGAYGYYTDPARGNVPQYRNAFDVTSWDTWLTLDALRQAPEITAPPIVVHSDGSALPDHAKRLYDSVRGRRNSCGPTAPTPAQMDNAVANVTRFFRTHLV</sequence>
<accession>A0ABW9HHJ1</accession>
<protein>
    <submittedName>
        <fullName evidence="1">Uncharacterized protein</fullName>
    </submittedName>
</protein>
<proteinExistence type="predicted"/>
<keyword evidence="2" id="KW-1185">Reference proteome</keyword>
<comment type="caution">
    <text evidence="1">The sequence shown here is derived from an EMBL/GenBank/DDBJ whole genome shotgun (WGS) entry which is preliminary data.</text>
</comment>
<dbReference type="Proteomes" id="UP001631957">
    <property type="component" value="Unassembled WGS sequence"/>
</dbReference>
<evidence type="ECO:0000313" key="1">
    <source>
        <dbReference type="EMBL" id="MFM9607156.1"/>
    </source>
</evidence>
<organism evidence="1 2">
    <name type="scientific">Streptomyces niveiscabiei</name>
    <dbReference type="NCBI Taxonomy" id="164115"/>
    <lineage>
        <taxon>Bacteria</taxon>
        <taxon>Bacillati</taxon>
        <taxon>Actinomycetota</taxon>
        <taxon>Actinomycetes</taxon>
        <taxon>Kitasatosporales</taxon>
        <taxon>Streptomycetaceae</taxon>
        <taxon>Streptomyces</taxon>
    </lineage>
</organism>
<evidence type="ECO:0000313" key="2">
    <source>
        <dbReference type="Proteomes" id="UP001631957"/>
    </source>
</evidence>
<name>A0ABW9HHJ1_9ACTN</name>
<dbReference type="RefSeq" id="WP_409119976.1">
    <property type="nucleotide sequence ID" value="NZ_JBJVNI010000001.1"/>
</dbReference>
<dbReference type="EMBL" id="JBJVNI010000001">
    <property type="protein sequence ID" value="MFM9607156.1"/>
    <property type="molecule type" value="Genomic_DNA"/>
</dbReference>
<gene>
    <name evidence="1" type="ORF">ACKI18_00360</name>
</gene>
<reference evidence="1 2" key="1">
    <citation type="submission" date="2024-12" db="EMBL/GenBank/DDBJ databases">
        <title>Forecasting of Potato common scab and diversities of Pathogenic streptomyces spp. in china.</title>
        <authorList>
            <person name="Handique U."/>
            <person name="Wu J."/>
        </authorList>
    </citation>
    <scope>NUCLEOTIDE SEQUENCE [LARGE SCALE GENOMIC DNA]</scope>
    <source>
        <strain evidence="1 2">ZRIMU1530</strain>
    </source>
</reference>